<sequence length="329" mass="35968">MTLFGDEALLPRRGDGELAGLELRARVSEAVEKLSVLVGEDVQGLLKRVLALVNLPGLSATDDHDLREVLAELRLCEQEGRRGYKRRLRRETHVGRPAGIGRLPRPRWVKAAAAAGSCGLCGDGYAAGDMIGRAQLDPKLSYYYVPMGWLCWHCLVQRRQCPTRRDVLLRIFHGLFADGGVGFNGHECGVLLEWLASDPALAGSKPWTADPLETTLVRLRASAADGKPLTWLSPQTARTIMAVLQEPAATAVLTGQEAQLLTAVAQHLAEWDTNPAGVRHAQYGTGWRFRQRALALTERPTVLSRLGGPFFLFQCKVTALGALQDPDKP</sequence>
<protein>
    <submittedName>
        <fullName evidence="1">Uncharacterized protein</fullName>
    </submittedName>
</protein>
<dbReference type="RefSeq" id="WP_249493356.1">
    <property type="nucleotide sequence ID" value="NZ_JAMCCK010000081.1"/>
</dbReference>
<comment type="caution">
    <text evidence="1">The sequence shown here is derived from an EMBL/GenBank/DDBJ whole genome shotgun (WGS) entry which is preliminary data.</text>
</comment>
<evidence type="ECO:0000313" key="1">
    <source>
        <dbReference type="EMBL" id="MCL3998787.1"/>
    </source>
</evidence>
<accession>A0ABT0P4X9</accession>
<evidence type="ECO:0000313" key="2">
    <source>
        <dbReference type="Proteomes" id="UP001202052"/>
    </source>
</evidence>
<reference evidence="1 2" key="1">
    <citation type="submission" date="2022-05" db="EMBL/GenBank/DDBJ databases">
        <title>Genome Resource of Streptomyces lavenduligriseus GA1-1, a Strain with Broad-Spectrum Antifungal Activity against Phytopathogenic Fungi.</title>
        <authorList>
            <person name="Qi D."/>
        </authorList>
    </citation>
    <scope>NUCLEOTIDE SEQUENCE [LARGE SCALE GENOMIC DNA]</scope>
    <source>
        <strain evidence="1 2">GA1-1</strain>
    </source>
</reference>
<dbReference type="Proteomes" id="UP001202052">
    <property type="component" value="Unassembled WGS sequence"/>
</dbReference>
<gene>
    <name evidence="1" type="ORF">M4438_35710</name>
</gene>
<dbReference type="EMBL" id="JAMCCK010000081">
    <property type="protein sequence ID" value="MCL3998787.1"/>
    <property type="molecule type" value="Genomic_DNA"/>
</dbReference>
<keyword evidence="2" id="KW-1185">Reference proteome</keyword>
<organism evidence="1 2">
    <name type="scientific">Streptomyces lavenduligriseus</name>
    <dbReference type="NCBI Taxonomy" id="67315"/>
    <lineage>
        <taxon>Bacteria</taxon>
        <taxon>Bacillati</taxon>
        <taxon>Actinomycetota</taxon>
        <taxon>Actinomycetes</taxon>
        <taxon>Kitasatosporales</taxon>
        <taxon>Streptomycetaceae</taxon>
        <taxon>Streptomyces</taxon>
    </lineage>
</organism>
<name>A0ABT0P4X9_9ACTN</name>
<proteinExistence type="predicted"/>